<organism evidence="6 7">
    <name type="scientific">Leptosia nina</name>
    <dbReference type="NCBI Taxonomy" id="320188"/>
    <lineage>
        <taxon>Eukaryota</taxon>
        <taxon>Metazoa</taxon>
        <taxon>Ecdysozoa</taxon>
        <taxon>Arthropoda</taxon>
        <taxon>Hexapoda</taxon>
        <taxon>Insecta</taxon>
        <taxon>Pterygota</taxon>
        <taxon>Neoptera</taxon>
        <taxon>Endopterygota</taxon>
        <taxon>Lepidoptera</taxon>
        <taxon>Glossata</taxon>
        <taxon>Ditrysia</taxon>
        <taxon>Papilionoidea</taxon>
        <taxon>Pieridae</taxon>
        <taxon>Pierinae</taxon>
        <taxon>Leptosia</taxon>
    </lineage>
</organism>
<dbReference type="Pfam" id="PF07776">
    <property type="entry name" value="zf-AD"/>
    <property type="match status" value="1"/>
</dbReference>
<sequence length="2243" mass="254869">MLKNGVERGETLGECRACLQPCTRGETHELFKCWDQPWFGMEETIAEDLIKLTSIQILDTDVHSKVICHPCYVILQKANEFIQTVRKSDLLLSSRCSNNESRVCDTNWPKPIQVDKNLHLYDNVEIKEELLSDEEYIPGGGSNECEFSNVEVKIEEDWQEQSPHINGVLSLSHLNEEMAKINGCVSESEVNSEWNNVATQQTMRNGLGRCKDLDDINENTLEMRIKDEPNSDPEMESTASDISLECFLCSKSFLCISGLKAHVIAQHSYKTVKRKSSDTDENQLKYTCKTCQRRFMTSTDLMVHETCHSKCICYECNSNFETFNQLTKHKCKTVNVKEVGKVLKLEDVQRMANVAHRILEVMTKYTIFCQDSESGNIDECYQALLALITQKEESTYDVLSDDDDISWNASDIEPCDDVLNEYDKNFFSNINYLGSKSFIDVETTNSNDCAKDINSDMALKILSNISPVVRLTRLRIPGLCDCSSADSIDSYENVKYLDSMNMKHGDDTHIPAAVDEVEKQNDIKQRSLSDSVYSISSNDSTSGDNVANCVIDNDNNIDGSVFHTRNRVYNEIARKILVNVRSLDSTQKDKVTSNYDTTLLTPPINQLDTVSLQTGYDQIGTKSLSKCMVNSNIGELNNEEFCIYVSDHELHLEDNELTKNTEVDYIYDSDDELHLEEYESDMDTFSKYVHREILPRSIKVVEEKSDLFNLHSLGSICTLQKTDNSKNVPCPSIQINKNINSPSNLNLNNFSFKKSANLAVKDKDISQISVENNIVEKESENCCILLIDNDDYVNKEKTITPSNFNKSEISTNLSSVNVSSDGTKCNSSNVTNSKTAREGLVSNIMKTIKEDVYLDNKYDETKDVDFVTFSRNEDDGLPHHMTLKIHNKDNTWELPRIKGKDGTFTFRHKLRRELLLGCSNLCLYKCGQNFTYKQRLRIFSNFWRRDTEAQETFLNRYVHLTLRKYVPTSQGNRNIYRHKFMFPKLNKIIRVCKKFFECTLALTMLNRKKDQLSSKKKRNKSDPEDCSEQKINVTSSSNVKTYYNPRKKLLNNENSEMCRAFSRDCETETNRTSQIIDTKNESRIDTRQKENEHTKSNNEQQDVSSIPDTNNVRIRASMNISHSLVIGNNTDFDHQSITDKTHHNTCVSSVDFTPLDLSTSEVIINNTDSSCQIIDEDHKSKNSVEIHMNEGVDDNVIGTKANFVDSALNTLNLDKDKTKDHVCNQPDNHHNEFDTNVYMNTNTKDFDEMKLIILDTKASESRTDFHDTGYGSDISTACIMKIHPTTEADYDTSNTVKNGSDVSESEKAKSGNSFISETLSTGNIIISNYNADDKTEKGHQTEICHRSATEILASTRINKKDICNYSNLAIYPRGIVGKGYKFIFKYKISNTLMPGCTYCRYKCIKRISQQQRRILFDKFWTMTKDAQRNFLNNHVYLINPLKHFKKGTRRKLNHSFYLPVLDQRIQVCKKFFINTLSILMVDIDKYFNNVKVLENRMNPYVKLTDIKLDKNLLQVDKNNHVLHPGFSNTLHQNNTASNSSDLNNDSKLCVQDESYGLKETNSLQPTVKPPNKCLPEAAFQQISLDIDNCSSNSEIHSPKFAQMSIVDSQLTSLSDVNVCNELDVVSNTQMQKADDAGWTPWLIQGECQDSGPHKEEMQSFKDILEDWAQINCKDKMSIKTKFDVFKSNRDSKKLSVEFYSNDTQLSDIPVLSVFCENIENLIKTDDSHPKITEEEVITCPVTITKANSSLSTDTEDIVPISDTESCSLKDDMSINSQNPVELCTKFVRAILAHTDEKTQEDLLDSDSLVNKCQLDHENDQANIRDIFVDNRLQLNIQTASDSDKNFNEVKTNTSPACDEFPSALDTNHACDVDMPDLVTPPKQDSSESDNNCEANARTSTATDMNTLSLETEISKNRVLNQETKNKRNHVRNDRIDCKKRILSQDNSDSINTERDVASVINPKHLKINREIIKEDSDHSSLLTESYDELNTSHRGSPSSFKGGSGEDTSMAASKPHQVLGRSQINDIRLNQDDVQPNIFYVNLSLSNPQAVNVPTEAIVSDCDRDTSQLDMDTNDCASKEFTDLTEASVYRREKALHSSRVGVEFKQLSNIHFEPMSLQTSVDTSQFHYVENMQYTPRNDLVLSSYDTFNYPSWNDSENLQVVANTEPDEGFQSFKSILSDWASPIVAKPEIKLNCPHCPDMFTDAYYLDIHIDICHPPSEGGRSNSSDAEMETEALESILGG</sequence>
<evidence type="ECO:0000256" key="1">
    <source>
        <dbReference type="PROSITE-ProRule" id="PRU00042"/>
    </source>
</evidence>
<reference evidence="6 7" key="1">
    <citation type="submission" date="2023-11" db="EMBL/GenBank/DDBJ databases">
        <authorList>
            <person name="Okamura Y."/>
        </authorList>
    </citation>
    <scope>NUCLEOTIDE SEQUENCE [LARGE SCALE GENOMIC DNA]</scope>
</reference>
<evidence type="ECO:0000256" key="2">
    <source>
        <dbReference type="PROSITE-ProRule" id="PRU01263"/>
    </source>
</evidence>
<feature type="compositionally biased region" description="Polar residues" evidence="3">
    <location>
        <begin position="1988"/>
        <end position="2011"/>
    </location>
</feature>
<name>A0AAV1JJH7_9NEOP</name>
<evidence type="ECO:0000313" key="6">
    <source>
        <dbReference type="EMBL" id="CAK1548721.1"/>
    </source>
</evidence>
<feature type="binding site" evidence="2">
    <location>
        <position position="71"/>
    </location>
    <ligand>
        <name>Zn(2+)</name>
        <dbReference type="ChEBI" id="CHEBI:29105"/>
    </ligand>
</feature>
<feature type="binding site" evidence="2">
    <location>
        <position position="68"/>
    </location>
    <ligand>
        <name>Zn(2+)</name>
        <dbReference type="ChEBI" id="CHEBI:29105"/>
    </ligand>
</feature>
<evidence type="ECO:0000259" key="4">
    <source>
        <dbReference type="PROSITE" id="PS50157"/>
    </source>
</evidence>
<dbReference type="EMBL" id="CAVLEF010000010">
    <property type="protein sequence ID" value="CAK1548721.1"/>
    <property type="molecule type" value="Genomic_DNA"/>
</dbReference>
<dbReference type="GO" id="GO:0008270">
    <property type="term" value="F:zinc ion binding"/>
    <property type="evidence" value="ECO:0007669"/>
    <property type="project" value="UniProtKB-UniRule"/>
</dbReference>
<proteinExistence type="predicted"/>
<feature type="compositionally biased region" description="Basic and acidic residues" evidence="3">
    <location>
        <begin position="1078"/>
        <end position="1096"/>
    </location>
</feature>
<evidence type="ECO:0000259" key="5">
    <source>
        <dbReference type="PROSITE" id="PS51915"/>
    </source>
</evidence>
<dbReference type="SMART" id="SM00355">
    <property type="entry name" value="ZnF_C2H2"/>
    <property type="match status" value="3"/>
</dbReference>
<dbReference type="PROSITE" id="PS51915">
    <property type="entry name" value="ZAD"/>
    <property type="match status" value="1"/>
</dbReference>
<feature type="region of interest" description="Disordered" evidence="3">
    <location>
        <begin position="2220"/>
        <end position="2243"/>
    </location>
</feature>
<dbReference type="SUPFAM" id="SSF57716">
    <property type="entry name" value="Glucocorticoid receptor-like (DNA-binding domain)"/>
    <property type="match status" value="1"/>
</dbReference>
<feature type="region of interest" description="Disordered" evidence="3">
    <location>
        <begin position="1009"/>
        <end position="1031"/>
    </location>
</feature>
<feature type="region of interest" description="Disordered" evidence="3">
    <location>
        <begin position="1988"/>
        <end position="2017"/>
    </location>
</feature>
<feature type="binding site" evidence="2">
    <location>
        <position position="18"/>
    </location>
    <ligand>
        <name>Zn(2+)</name>
        <dbReference type="ChEBI" id="CHEBI:29105"/>
    </ligand>
</feature>
<keyword evidence="2" id="KW-0862">Zinc</keyword>
<evidence type="ECO:0000256" key="3">
    <source>
        <dbReference type="SAM" id="MobiDB-lite"/>
    </source>
</evidence>
<dbReference type="PROSITE" id="PS00028">
    <property type="entry name" value="ZINC_FINGER_C2H2_1"/>
    <property type="match status" value="3"/>
</dbReference>
<keyword evidence="7" id="KW-1185">Reference proteome</keyword>
<dbReference type="Proteomes" id="UP001497472">
    <property type="component" value="Unassembled WGS sequence"/>
</dbReference>
<dbReference type="PROSITE" id="PS50157">
    <property type="entry name" value="ZINC_FINGER_C2H2_2"/>
    <property type="match status" value="1"/>
</dbReference>
<dbReference type="InterPro" id="IPR012934">
    <property type="entry name" value="Znf_AD"/>
</dbReference>
<evidence type="ECO:0000313" key="7">
    <source>
        <dbReference type="Proteomes" id="UP001497472"/>
    </source>
</evidence>
<comment type="caution">
    <text evidence="6">The sequence shown here is derived from an EMBL/GenBank/DDBJ whole genome shotgun (WGS) entry which is preliminary data.</text>
</comment>
<protein>
    <recommendedName>
        <fullName evidence="8">ZAD domain-containing protein</fullName>
    </recommendedName>
</protein>
<feature type="binding site" evidence="2">
    <location>
        <position position="15"/>
    </location>
    <ligand>
        <name>Zn(2+)</name>
        <dbReference type="ChEBI" id="CHEBI:29105"/>
    </ligand>
</feature>
<feature type="region of interest" description="Disordered" evidence="3">
    <location>
        <begin position="1069"/>
        <end position="1108"/>
    </location>
</feature>
<dbReference type="Gene3D" id="3.40.1800.20">
    <property type="match status" value="1"/>
</dbReference>
<evidence type="ECO:0008006" key="8">
    <source>
        <dbReference type="Google" id="ProtNLM"/>
    </source>
</evidence>
<feature type="domain" description="ZAD" evidence="5">
    <location>
        <begin position="13"/>
        <end position="95"/>
    </location>
</feature>
<accession>A0AAV1JJH7</accession>
<dbReference type="GO" id="GO:0005634">
    <property type="term" value="C:nucleus"/>
    <property type="evidence" value="ECO:0007669"/>
    <property type="project" value="InterPro"/>
</dbReference>
<keyword evidence="1" id="KW-0863">Zinc-finger</keyword>
<feature type="compositionally biased region" description="Polar residues" evidence="3">
    <location>
        <begin position="1097"/>
        <end position="1108"/>
    </location>
</feature>
<dbReference type="SMART" id="SM00868">
    <property type="entry name" value="zf-AD"/>
    <property type="match status" value="1"/>
</dbReference>
<dbReference type="InterPro" id="IPR013087">
    <property type="entry name" value="Znf_C2H2_type"/>
</dbReference>
<gene>
    <name evidence="6" type="ORF">LNINA_LOCUS8082</name>
</gene>
<keyword evidence="2" id="KW-0479">Metal-binding</keyword>
<feature type="domain" description="C2H2-type" evidence="4">
    <location>
        <begin position="286"/>
        <end position="309"/>
    </location>
</feature>